<dbReference type="PROSITE" id="PS51257">
    <property type="entry name" value="PROKAR_LIPOPROTEIN"/>
    <property type="match status" value="1"/>
</dbReference>
<dbReference type="Proteomes" id="UP000576225">
    <property type="component" value="Unassembled WGS sequence"/>
</dbReference>
<organism evidence="3 4">
    <name type="scientific">Victivallis vadensis</name>
    <dbReference type="NCBI Taxonomy" id="172901"/>
    <lineage>
        <taxon>Bacteria</taxon>
        <taxon>Pseudomonadati</taxon>
        <taxon>Lentisphaerota</taxon>
        <taxon>Lentisphaeria</taxon>
        <taxon>Victivallales</taxon>
        <taxon>Victivallaceae</taxon>
        <taxon>Victivallis</taxon>
    </lineage>
</organism>
<protein>
    <recommendedName>
        <fullName evidence="6">Lipoprotein</fullName>
    </recommendedName>
</protein>
<evidence type="ECO:0000313" key="5">
    <source>
        <dbReference type="Proteomes" id="UP000576225"/>
    </source>
</evidence>
<dbReference type="EMBL" id="JABAEW010000013">
    <property type="protein sequence ID" value="NMD86701.1"/>
    <property type="molecule type" value="Genomic_DNA"/>
</dbReference>
<dbReference type="EMBL" id="QEKH01000012">
    <property type="protein sequence ID" value="PVY42017.1"/>
    <property type="molecule type" value="Genomic_DNA"/>
</dbReference>
<evidence type="ECO:0008006" key="6">
    <source>
        <dbReference type="Google" id="ProtNLM"/>
    </source>
</evidence>
<evidence type="ECO:0000313" key="3">
    <source>
        <dbReference type="EMBL" id="PVY42017.1"/>
    </source>
</evidence>
<reference evidence="2 5" key="2">
    <citation type="submission" date="2020-04" db="EMBL/GenBank/DDBJ databases">
        <authorList>
            <person name="Hitch T.C.A."/>
            <person name="Wylensek D."/>
            <person name="Clavel T."/>
        </authorList>
    </citation>
    <scope>NUCLEOTIDE SEQUENCE [LARGE SCALE GENOMIC DNA]</scope>
    <source>
        <strain evidence="2 5">COR2-253-APC-1A</strain>
    </source>
</reference>
<dbReference type="Proteomes" id="UP000245959">
    <property type="component" value="Unassembled WGS sequence"/>
</dbReference>
<dbReference type="AlphaFoldDB" id="A0A2U1B0I8"/>
<name>A0A2U1B0I8_9BACT</name>
<feature type="chain" id="PRO_5036052121" description="Lipoprotein" evidence="1">
    <location>
        <begin position="18"/>
        <end position="175"/>
    </location>
</feature>
<keyword evidence="1" id="KW-0732">Signal</keyword>
<accession>A0A2U1B0I8</accession>
<reference evidence="3 4" key="1">
    <citation type="submission" date="2018-04" db="EMBL/GenBank/DDBJ databases">
        <title>Genomic Encyclopedia of Type Strains, Phase IV (KMG-IV): sequencing the most valuable type-strain genomes for metagenomic binning, comparative biology and taxonomic classification.</title>
        <authorList>
            <person name="Goeker M."/>
        </authorList>
    </citation>
    <scope>NUCLEOTIDE SEQUENCE [LARGE SCALE GENOMIC DNA]</scope>
    <source>
        <strain evidence="3 4">DSM 14823</strain>
    </source>
</reference>
<dbReference type="RefSeq" id="WP_116883860.1">
    <property type="nucleotide sequence ID" value="NZ_CAJKCJ010000010.1"/>
</dbReference>
<evidence type="ECO:0000256" key="1">
    <source>
        <dbReference type="SAM" id="SignalP"/>
    </source>
</evidence>
<evidence type="ECO:0000313" key="4">
    <source>
        <dbReference type="Proteomes" id="UP000245959"/>
    </source>
</evidence>
<feature type="signal peptide" evidence="1">
    <location>
        <begin position="1"/>
        <end position="17"/>
    </location>
</feature>
<proteinExistence type="predicted"/>
<keyword evidence="4" id="KW-1185">Reference proteome</keyword>
<sequence length="175" mass="18753">MKKLWMLSGMAAGVVMIATGCTSINTNDAASDSKQAMVPAVYEPVIRHVDQKVSGSAQMHVVLNFIKWGDNAFADRTVLGGMSSDSTFFSAFSGLFPNPIRDAKAAAVYNACKAAKCDMLLSAKYELTTTDYFVYKVVNCTVTGFPGTEVGVVRKDVAFPSKFNGSMTVPVLPLN</sequence>
<gene>
    <name evidence="3" type="ORF">C8D82_11214</name>
    <name evidence="2" type="ORF">HF882_08910</name>
</gene>
<dbReference type="GeneID" id="78295167"/>
<comment type="caution">
    <text evidence="3">The sequence shown here is derived from an EMBL/GenBank/DDBJ whole genome shotgun (WGS) entry which is preliminary data.</text>
</comment>
<evidence type="ECO:0000313" key="2">
    <source>
        <dbReference type="EMBL" id="NMD86701.1"/>
    </source>
</evidence>